<accession>A0A7R9D4U3</accession>
<evidence type="ECO:0000259" key="2">
    <source>
        <dbReference type="PROSITE" id="PS51838"/>
    </source>
</evidence>
<dbReference type="GO" id="GO:0032021">
    <property type="term" value="C:NELF complex"/>
    <property type="evidence" value="ECO:0007669"/>
    <property type="project" value="TreeGrafter"/>
</dbReference>
<proteinExistence type="predicted"/>
<dbReference type="InterPro" id="IPR056557">
    <property type="entry name" value="NELF-A_N"/>
</dbReference>
<dbReference type="GO" id="GO:0034244">
    <property type="term" value="P:negative regulation of transcription elongation by RNA polymerase II"/>
    <property type="evidence" value="ECO:0007669"/>
    <property type="project" value="TreeGrafter"/>
</dbReference>
<dbReference type="PANTHER" id="PTHR13328">
    <property type="entry name" value="NEGATIVE ELONGATION FACTOR A NELF-A"/>
    <property type="match status" value="1"/>
</dbReference>
<dbReference type="Pfam" id="PF23553">
    <property type="entry name" value="NELF-A_N"/>
    <property type="match status" value="1"/>
</dbReference>
<reference evidence="3" key="1">
    <citation type="submission" date="2020-11" db="EMBL/GenBank/DDBJ databases">
        <authorList>
            <person name="Tran Van P."/>
        </authorList>
    </citation>
    <scope>NUCLEOTIDE SEQUENCE</scope>
</reference>
<dbReference type="PANTHER" id="PTHR13328:SF4">
    <property type="entry name" value="NEGATIVE ELONGATION FACTOR A"/>
    <property type="match status" value="1"/>
</dbReference>
<evidence type="ECO:0000313" key="3">
    <source>
        <dbReference type="EMBL" id="CAD7407927.1"/>
    </source>
</evidence>
<evidence type="ECO:0000256" key="1">
    <source>
        <dbReference type="SAM" id="MobiDB-lite"/>
    </source>
</evidence>
<organism evidence="3">
    <name type="scientific">Timema poppense</name>
    <name type="common">Walking stick</name>
    <dbReference type="NCBI Taxonomy" id="170557"/>
    <lineage>
        <taxon>Eukaryota</taxon>
        <taxon>Metazoa</taxon>
        <taxon>Ecdysozoa</taxon>
        <taxon>Arthropoda</taxon>
        <taxon>Hexapoda</taxon>
        <taxon>Insecta</taxon>
        <taxon>Pterygota</taxon>
        <taxon>Neoptera</taxon>
        <taxon>Polyneoptera</taxon>
        <taxon>Phasmatodea</taxon>
        <taxon>Timematodea</taxon>
        <taxon>Timematoidea</taxon>
        <taxon>Timematidae</taxon>
        <taxon>Timema</taxon>
    </lineage>
</organism>
<name>A0A7R9D4U3_TIMPO</name>
<protein>
    <recommendedName>
        <fullName evidence="2">HDAg domain-containing protein</fullName>
    </recommendedName>
</protein>
<feature type="compositionally biased region" description="Low complexity" evidence="1">
    <location>
        <begin position="322"/>
        <end position="333"/>
    </location>
</feature>
<feature type="domain" description="HDAg" evidence="2">
    <location>
        <begin position="89"/>
        <end position="294"/>
    </location>
</feature>
<feature type="region of interest" description="Disordered" evidence="1">
    <location>
        <begin position="302"/>
        <end position="366"/>
    </location>
</feature>
<dbReference type="InterPro" id="IPR052828">
    <property type="entry name" value="NELF-A_domain"/>
</dbReference>
<sequence>MAHTRDSDTSLWLHNKLGTSNDSWTGGSICSQLNSEVLRNIKDCFPELQTQVKLKLLLSFFHIPRRNVEEWQVELEEILEVAQLDSEQWVSMLAEGMKTLPATGSLNTEIGDVDENRRIFSDLVNDLRKLEDHGFNSIHFPGEGPPSPRFAPLLLGDKILQAPLVRKQTELSMLPLECHYLNKSALLNVVGQQPFTTKHFTLKRRPKSAALRAELLQKSTDAASNMKKSTAPTVPVRSRGMPRKMTDTTPLKGIPSRVPTGGFRSPTLNTSPLARPPIPRNPAGRKDGGIKLLEITEQPLGYAQAKKRKRMQELEESKKASEAAAAQQQLLQQNNPSAAGAQNTPDYAVGLTAMNPPTPAPATPSYTASATTIITLPRDTMGTPTVITSGSLETMETPASAQSVLVSNTSVTTTPSYVPLVVSAMQTPTTPQPATPSQVSAIQSSTVQQTVSPSTTVLVTPPSQLPTKQVIQIRPAQPVTQIRLQPVTAATSNNTQRRGLSLTREQMLEAQEMFRTANKVTRPEKALILGFMAGARDNPCPHLGNIVTIKLSENPEDVLQTDHSSLLMLVETHFQMNYNTGEWKRIKKVRNLEDITTSTPITTLTAAPAATAT</sequence>
<dbReference type="PROSITE" id="PS51838">
    <property type="entry name" value="HDAG"/>
    <property type="match status" value="1"/>
</dbReference>
<dbReference type="EMBL" id="OD003464">
    <property type="protein sequence ID" value="CAD7407927.1"/>
    <property type="molecule type" value="Genomic_DNA"/>
</dbReference>
<gene>
    <name evidence="3" type="ORF">TPSB3V08_LOCUS6120</name>
</gene>
<dbReference type="AlphaFoldDB" id="A0A7R9D4U3"/>
<dbReference type="InterPro" id="IPR037517">
    <property type="entry name" value="HDAG_dom"/>
</dbReference>
<feature type="region of interest" description="Disordered" evidence="1">
    <location>
        <begin position="219"/>
        <end position="290"/>
    </location>
</feature>
<feature type="compositionally biased region" description="Basic and acidic residues" evidence="1">
    <location>
        <begin position="311"/>
        <end position="321"/>
    </location>
</feature>
<feature type="compositionally biased region" description="Polar residues" evidence="1">
    <location>
        <begin position="219"/>
        <end position="232"/>
    </location>
</feature>
<feature type="compositionally biased region" description="Polar residues" evidence="1">
    <location>
        <begin position="334"/>
        <end position="345"/>
    </location>
</feature>